<dbReference type="EMBL" id="HBFQ01065519">
    <property type="protein sequence ID" value="CAD8872186.1"/>
    <property type="molecule type" value="Transcribed_RNA"/>
</dbReference>
<organism evidence="2">
    <name type="scientific">Noctiluca scintillans</name>
    <name type="common">Sea sparkle</name>
    <name type="synonym">Red tide dinoflagellate</name>
    <dbReference type="NCBI Taxonomy" id="2966"/>
    <lineage>
        <taxon>Eukaryota</taxon>
        <taxon>Sar</taxon>
        <taxon>Alveolata</taxon>
        <taxon>Dinophyceae</taxon>
        <taxon>Noctilucales</taxon>
        <taxon>Noctilucaceae</taxon>
        <taxon>Noctiluca</taxon>
    </lineage>
</organism>
<evidence type="ECO:0000256" key="1">
    <source>
        <dbReference type="SAM" id="MobiDB-lite"/>
    </source>
</evidence>
<sequence length="226" mass="24561">MADETPEVCGASRPRRRRSGIDLDLFETPKKVRASVGGFSASGRRSLPSKDFDELWSDKEEGTNEVVKTPQHAPVARHLQLRTEGDGADTSLVSCPPPDNVLLPLLENSELRVRSRGVGDVWRDQRRRARAVSGSPAPRFGVVEVLRAQHTPRSCPRGSQSVESRCGRSVSKSVSATGPDVRTPRSSLMDAWRVAKSSGTPSTVQPRRITWPGTSVSDELNGGVVD</sequence>
<accession>A0A7S1B1H5</accession>
<proteinExistence type="predicted"/>
<dbReference type="AlphaFoldDB" id="A0A7S1B1H5"/>
<feature type="region of interest" description="Disordered" evidence="1">
    <location>
        <begin position="1"/>
        <end position="22"/>
    </location>
</feature>
<protein>
    <submittedName>
        <fullName evidence="2">Uncharacterized protein</fullName>
    </submittedName>
</protein>
<feature type="region of interest" description="Disordered" evidence="1">
    <location>
        <begin position="151"/>
        <end position="226"/>
    </location>
</feature>
<name>A0A7S1B1H5_NOCSC</name>
<reference evidence="2" key="1">
    <citation type="submission" date="2021-01" db="EMBL/GenBank/DDBJ databases">
        <authorList>
            <person name="Corre E."/>
            <person name="Pelletier E."/>
            <person name="Niang G."/>
            <person name="Scheremetjew M."/>
            <person name="Finn R."/>
            <person name="Kale V."/>
            <person name="Holt S."/>
            <person name="Cochrane G."/>
            <person name="Meng A."/>
            <person name="Brown T."/>
            <person name="Cohen L."/>
        </authorList>
    </citation>
    <scope>NUCLEOTIDE SEQUENCE</scope>
</reference>
<evidence type="ECO:0000313" key="2">
    <source>
        <dbReference type="EMBL" id="CAD8872186.1"/>
    </source>
</evidence>
<gene>
    <name evidence="2" type="ORF">NSCI0253_LOCUS46543</name>
</gene>